<evidence type="ECO:0000313" key="2">
    <source>
        <dbReference type="EMBL" id="KII66761.1"/>
    </source>
</evidence>
<evidence type="ECO:0000313" key="3">
    <source>
        <dbReference type="Proteomes" id="UP000031668"/>
    </source>
</evidence>
<dbReference type="EMBL" id="JWZT01003446">
    <property type="protein sequence ID" value="KII66761.1"/>
    <property type="molecule type" value="Genomic_DNA"/>
</dbReference>
<keyword evidence="3" id="KW-1185">Reference proteome</keyword>
<gene>
    <name evidence="2" type="ORF">RF11_01305</name>
</gene>
<dbReference type="AlphaFoldDB" id="A0A0C2MI38"/>
<comment type="caution">
    <text evidence="2">The sequence shown here is derived from an EMBL/GenBank/DDBJ whole genome shotgun (WGS) entry which is preliminary data.</text>
</comment>
<sequence length="214" mass="24145">MIGLDQKIRQLSDSLDHEMREQTSHWSDEGVCKFYLGGLCPFGLFADTNADIGRCRGIHSVVLKAKYEASKEYGTMGYEESLISFLNAIVRANDKRVLRAFENLPYFVIDLKDPLEQISYKNILKDISEIVKATKAKGQTDWEENNNALQELAKLSNSIKKCTRDPVTDVCLTCGAFTVRNDPEIESSTSLGGREHDGFLVVRQKVRNMNVKSM</sequence>
<protein>
    <submittedName>
        <fullName evidence="2">Luc7-like protein 3</fullName>
    </submittedName>
</protein>
<dbReference type="Pfam" id="PF03194">
    <property type="entry name" value="LUC7"/>
    <property type="match status" value="1"/>
</dbReference>
<dbReference type="GO" id="GO:0005685">
    <property type="term" value="C:U1 snRNP"/>
    <property type="evidence" value="ECO:0007669"/>
    <property type="project" value="InterPro"/>
</dbReference>
<dbReference type="GO" id="GO:0006376">
    <property type="term" value="P:mRNA splice site recognition"/>
    <property type="evidence" value="ECO:0007669"/>
    <property type="project" value="InterPro"/>
</dbReference>
<name>A0A0C2MI38_THEKT</name>
<accession>A0A0C2MI38</accession>
<organism evidence="2 3">
    <name type="scientific">Thelohanellus kitauei</name>
    <name type="common">Myxosporean</name>
    <dbReference type="NCBI Taxonomy" id="669202"/>
    <lineage>
        <taxon>Eukaryota</taxon>
        <taxon>Metazoa</taxon>
        <taxon>Cnidaria</taxon>
        <taxon>Myxozoa</taxon>
        <taxon>Myxosporea</taxon>
        <taxon>Bivalvulida</taxon>
        <taxon>Platysporina</taxon>
        <taxon>Myxobolidae</taxon>
        <taxon>Thelohanellus</taxon>
    </lineage>
</organism>
<comment type="similarity">
    <text evidence="1">Belongs to the Luc7 family.</text>
</comment>
<dbReference type="PANTHER" id="PTHR12375">
    <property type="entry name" value="RNA-BINDING PROTEIN LUC7-RELATED"/>
    <property type="match status" value="1"/>
</dbReference>
<dbReference type="InterPro" id="IPR004882">
    <property type="entry name" value="Luc7-rel"/>
</dbReference>
<dbReference type="Proteomes" id="UP000031668">
    <property type="component" value="Unassembled WGS sequence"/>
</dbReference>
<dbReference type="OrthoDB" id="10266921at2759"/>
<dbReference type="GO" id="GO:0003729">
    <property type="term" value="F:mRNA binding"/>
    <property type="evidence" value="ECO:0007669"/>
    <property type="project" value="InterPro"/>
</dbReference>
<proteinExistence type="inferred from homology"/>
<evidence type="ECO:0000256" key="1">
    <source>
        <dbReference type="ARBA" id="ARBA00005655"/>
    </source>
</evidence>
<reference evidence="2 3" key="1">
    <citation type="journal article" date="2014" name="Genome Biol. Evol.">
        <title>The genome of the myxosporean Thelohanellus kitauei shows adaptations to nutrient acquisition within its fish host.</title>
        <authorList>
            <person name="Yang Y."/>
            <person name="Xiong J."/>
            <person name="Zhou Z."/>
            <person name="Huo F."/>
            <person name="Miao W."/>
            <person name="Ran C."/>
            <person name="Liu Y."/>
            <person name="Zhang J."/>
            <person name="Feng J."/>
            <person name="Wang M."/>
            <person name="Wang M."/>
            <person name="Wang L."/>
            <person name="Yao B."/>
        </authorList>
    </citation>
    <scope>NUCLEOTIDE SEQUENCE [LARGE SCALE GENOMIC DNA]</scope>
    <source>
        <strain evidence="2">Wuqing</strain>
    </source>
</reference>